<keyword evidence="4 7" id="KW-0689">Ribosomal protein</keyword>
<sequence length="207" mass="23504">MGMYHGPRAKKSRAVGMDLNQFGVRPYETKCKNTTKPGQSGKRRPGSSRFGDQQKAVNAMRHYYYVKGKQFENYFSKAKKLSGATDENFIQLLESRLDSVVFTMGFGLTKRQTRQMVSHGLVTVNGKVVNKPGYAIKPGDEVAIKESARKQDQVQMSVQLARENKQYEWVECDYDSVSGVYKSHPTLDQINLFDSNMLGMVIVYYSK</sequence>
<dbReference type="Pfam" id="PF00163">
    <property type="entry name" value="Ribosomal_S4"/>
    <property type="match status" value="1"/>
</dbReference>
<organism evidence="11 12">
    <name type="scientific">Candidatus Synchoanobacter obligatus</name>
    <dbReference type="NCBI Taxonomy" id="2919597"/>
    <lineage>
        <taxon>Bacteria</taxon>
        <taxon>Pseudomonadati</taxon>
        <taxon>Pseudomonadota</taxon>
        <taxon>Gammaproteobacteria</taxon>
        <taxon>Candidatus Comchoanobacterales</taxon>
        <taxon>Candidatus Comchoanobacteraceae</taxon>
        <taxon>Candidatus Synchoanobacter</taxon>
    </lineage>
</organism>
<dbReference type="InterPro" id="IPR022801">
    <property type="entry name" value="Ribosomal_uS4"/>
</dbReference>
<gene>
    <name evidence="7 11" type="primary">rpsD</name>
    <name evidence="11" type="ORF">MKS91_04325</name>
</gene>
<feature type="domain" description="Small ribosomal subunit protein uS4 N-terminal" evidence="10">
    <location>
        <begin position="3"/>
        <end position="94"/>
    </location>
</feature>
<dbReference type="Proteomes" id="UP001320768">
    <property type="component" value="Unassembled WGS sequence"/>
</dbReference>
<evidence type="ECO:0000256" key="4">
    <source>
        <dbReference type="ARBA" id="ARBA00022980"/>
    </source>
</evidence>
<keyword evidence="3 7" id="KW-0694">RNA-binding</keyword>
<dbReference type="SUPFAM" id="SSF55174">
    <property type="entry name" value="Alpha-L RNA-binding motif"/>
    <property type="match status" value="1"/>
</dbReference>
<proteinExistence type="inferred from homology"/>
<comment type="similarity">
    <text evidence="1 7">Belongs to the universal ribosomal protein uS4 family.</text>
</comment>
<feature type="domain" description="RNA-binding S4" evidence="9">
    <location>
        <begin position="95"/>
        <end position="155"/>
    </location>
</feature>
<evidence type="ECO:0000256" key="3">
    <source>
        <dbReference type="ARBA" id="ARBA00022884"/>
    </source>
</evidence>
<dbReference type="RefSeq" id="WP_258569614.1">
    <property type="nucleotide sequence ID" value="NZ_JAKUDN010000002.1"/>
</dbReference>
<dbReference type="SMART" id="SM00363">
    <property type="entry name" value="S4"/>
    <property type="match status" value="1"/>
</dbReference>
<name>A0ABT1L5Q9_9GAMM</name>
<keyword evidence="2 7" id="KW-0699">rRNA-binding</keyword>
<dbReference type="CDD" id="cd00165">
    <property type="entry name" value="S4"/>
    <property type="match status" value="1"/>
</dbReference>
<evidence type="ECO:0000256" key="5">
    <source>
        <dbReference type="ARBA" id="ARBA00023274"/>
    </source>
</evidence>
<feature type="region of interest" description="Disordered" evidence="8">
    <location>
        <begin position="27"/>
        <end position="52"/>
    </location>
</feature>
<comment type="subunit">
    <text evidence="7">Part of the 30S ribosomal subunit. Contacts protein S5. The interaction surface between S4 and S5 is involved in control of translational fidelity.</text>
</comment>
<evidence type="ECO:0000256" key="7">
    <source>
        <dbReference type="HAMAP-Rule" id="MF_01306"/>
    </source>
</evidence>
<dbReference type="Gene3D" id="3.10.290.10">
    <property type="entry name" value="RNA-binding S4 domain"/>
    <property type="match status" value="1"/>
</dbReference>
<evidence type="ECO:0000256" key="8">
    <source>
        <dbReference type="SAM" id="MobiDB-lite"/>
    </source>
</evidence>
<evidence type="ECO:0000259" key="9">
    <source>
        <dbReference type="SMART" id="SM00363"/>
    </source>
</evidence>
<keyword evidence="5 7" id="KW-0687">Ribonucleoprotein</keyword>
<evidence type="ECO:0000256" key="6">
    <source>
        <dbReference type="ARBA" id="ARBA00035254"/>
    </source>
</evidence>
<dbReference type="InterPro" id="IPR002942">
    <property type="entry name" value="S4_RNA-bd"/>
</dbReference>
<evidence type="ECO:0000256" key="2">
    <source>
        <dbReference type="ARBA" id="ARBA00022730"/>
    </source>
</evidence>
<evidence type="ECO:0000313" key="11">
    <source>
        <dbReference type="EMBL" id="MCP8352509.1"/>
    </source>
</evidence>
<dbReference type="HAMAP" id="MF_01306_B">
    <property type="entry name" value="Ribosomal_uS4_B"/>
    <property type="match status" value="1"/>
</dbReference>
<dbReference type="GO" id="GO:0005840">
    <property type="term" value="C:ribosome"/>
    <property type="evidence" value="ECO:0007669"/>
    <property type="project" value="UniProtKB-KW"/>
</dbReference>
<comment type="function">
    <text evidence="7">One of the primary rRNA binding proteins, it binds directly to 16S rRNA where it nucleates assembly of the body of the 30S subunit.</text>
</comment>
<dbReference type="Pfam" id="PF01479">
    <property type="entry name" value="S4"/>
    <property type="match status" value="1"/>
</dbReference>
<dbReference type="InterPro" id="IPR005709">
    <property type="entry name" value="Ribosomal_uS4_bac-type"/>
</dbReference>
<accession>A0ABT1L5Q9</accession>
<dbReference type="SMART" id="SM01390">
    <property type="entry name" value="Ribosomal_S4"/>
    <property type="match status" value="1"/>
</dbReference>
<keyword evidence="12" id="KW-1185">Reference proteome</keyword>
<comment type="function">
    <text evidence="7">With S5 and S12 plays an important role in translational accuracy.</text>
</comment>
<dbReference type="PANTHER" id="PTHR11831">
    <property type="entry name" value="30S 40S RIBOSOMAL PROTEIN"/>
    <property type="match status" value="1"/>
</dbReference>
<reference evidence="11 12" key="1">
    <citation type="journal article" date="2022" name="Nat. Microbiol.">
        <title>The microbiome of a bacterivorous marine choanoflagellate contains a resource-demanding obligate bacterial associate.</title>
        <authorList>
            <person name="Needham D.M."/>
            <person name="Poirier C."/>
            <person name="Bachy C."/>
            <person name="George E.E."/>
            <person name="Wilken S."/>
            <person name="Yung C.C.M."/>
            <person name="Limardo A.J."/>
            <person name="Morando M."/>
            <person name="Sudek L."/>
            <person name="Malmstrom R.R."/>
            <person name="Keeling P.J."/>
            <person name="Santoro A.E."/>
            <person name="Worden A.Z."/>
        </authorList>
    </citation>
    <scope>NUCLEOTIDE SEQUENCE [LARGE SCALE GENOMIC DNA]</scope>
    <source>
        <strain evidence="11 12">Comchoano-2</strain>
    </source>
</reference>
<dbReference type="EMBL" id="JAKUDN010000002">
    <property type="protein sequence ID" value="MCP8352509.1"/>
    <property type="molecule type" value="Genomic_DNA"/>
</dbReference>
<comment type="caution">
    <text evidence="11">The sequence shown here is derived from an EMBL/GenBank/DDBJ whole genome shotgun (WGS) entry which is preliminary data.</text>
</comment>
<dbReference type="InterPro" id="IPR001912">
    <property type="entry name" value="Ribosomal_uS4_N"/>
</dbReference>
<evidence type="ECO:0000259" key="10">
    <source>
        <dbReference type="SMART" id="SM01390"/>
    </source>
</evidence>
<dbReference type="InterPro" id="IPR036986">
    <property type="entry name" value="S4_RNA-bd_sf"/>
</dbReference>
<evidence type="ECO:0000313" key="12">
    <source>
        <dbReference type="Proteomes" id="UP001320768"/>
    </source>
</evidence>
<dbReference type="PROSITE" id="PS50889">
    <property type="entry name" value="S4"/>
    <property type="match status" value="1"/>
</dbReference>
<dbReference type="PANTHER" id="PTHR11831:SF4">
    <property type="entry name" value="SMALL RIBOSOMAL SUBUNIT PROTEIN US4M"/>
    <property type="match status" value="1"/>
</dbReference>
<dbReference type="Gene3D" id="1.10.1050.10">
    <property type="entry name" value="Ribosomal Protein S4 Delta 41, Chain A, domain 1"/>
    <property type="match status" value="1"/>
</dbReference>
<protein>
    <recommendedName>
        <fullName evidence="6 7">Small ribosomal subunit protein uS4</fullName>
    </recommendedName>
</protein>
<evidence type="ECO:0000256" key="1">
    <source>
        <dbReference type="ARBA" id="ARBA00007465"/>
    </source>
</evidence>
<dbReference type="NCBIfam" id="NF003717">
    <property type="entry name" value="PRK05327.1"/>
    <property type="match status" value="1"/>
</dbReference>